<keyword evidence="2 4" id="KW-0863">Zinc-finger</keyword>
<name>A0A8C0ZAQ1_CYACU</name>
<dbReference type="Ensembl" id="ENSCCET00000011030.1">
    <property type="protein sequence ID" value="ENSCCEP00000006810.1"/>
    <property type="gene ID" value="ENSCCEG00000007257.1"/>
</dbReference>
<dbReference type="GO" id="GO:0008270">
    <property type="term" value="F:zinc ion binding"/>
    <property type="evidence" value="ECO:0007669"/>
    <property type="project" value="UniProtKB-KW"/>
</dbReference>
<keyword evidence="3" id="KW-0862">Zinc</keyword>
<dbReference type="InterPro" id="IPR013083">
    <property type="entry name" value="Znf_RING/FYVE/PHD"/>
</dbReference>
<organism evidence="6 7">
    <name type="scientific">Cyanistes caeruleus</name>
    <name type="common">Eurasian blue tit</name>
    <name type="synonym">Parus caeruleus</name>
    <dbReference type="NCBI Taxonomy" id="156563"/>
    <lineage>
        <taxon>Eukaryota</taxon>
        <taxon>Metazoa</taxon>
        <taxon>Chordata</taxon>
        <taxon>Craniata</taxon>
        <taxon>Vertebrata</taxon>
        <taxon>Euteleostomi</taxon>
        <taxon>Archelosauria</taxon>
        <taxon>Archosauria</taxon>
        <taxon>Dinosauria</taxon>
        <taxon>Saurischia</taxon>
        <taxon>Theropoda</taxon>
        <taxon>Coelurosauria</taxon>
        <taxon>Aves</taxon>
        <taxon>Neognathae</taxon>
        <taxon>Neoaves</taxon>
        <taxon>Telluraves</taxon>
        <taxon>Australaves</taxon>
        <taxon>Passeriformes</taxon>
        <taxon>Paridae</taxon>
        <taxon>Cyanistes</taxon>
    </lineage>
</organism>
<keyword evidence="1" id="KW-0479">Metal-binding</keyword>
<dbReference type="Proteomes" id="UP000694410">
    <property type="component" value="Unplaced"/>
</dbReference>
<evidence type="ECO:0000256" key="3">
    <source>
        <dbReference type="ARBA" id="ARBA00022833"/>
    </source>
</evidence>
<dbReference type="InterPro" id="IPR017907">
    <property type="entry name" value="Znf_RING_CS"/>
</dbReference>
<keyword evidence="7" id="KW-1185">Reference proteome</keyword>
<evidence type="ECO:0000256" key="2">
    <source>
        <dbReference type="ARBA" id="ARBA00022771"/>
    </source>
</evidence>
<evidence type="ECO:0000256" key="1">
    <source>
        <dbReference type="ARBA" id="ARBA00022723"/>
    </source>
</evidence>
<dbReference type="SMART" id="SM00184">
    <property type="entry name" value="RING"/>
    <property type="match status" value="1"/>
</dbReference>
<dbReference type="PROSITE" id="PS50089">
    <property type="entry name" value="ZF_RING_2"/>
    <property type="match status" value="1"/>
</dbReference>
<evidence type="ECO:0000259" key="5">
    <source>
        <dbReference type="PROSITE" id="PS50089"/>
    </source>
</evidence>
<dbReference type="Gene3D" id="3.30.40.10">
    <property type="entry name" value="Zinc/RING finger domain, C3HC4 (zinc finger)"/>
    <property type="match status" value="1"/>
</dbReference>
<evidence type="ECO:0000313" key="6">
    <source>
        <dbReference type="Ensembl" id="ENSCCEP00000006810.1"/>
    </source>
</evidence>
<reference evidence="6" key="1">
    <citation type="submission" date="2025-08" db="UniProtKB">
        <authorList>
            <consortium name="Ensembl"/>
        </authorList>
    </citation>
    <scope>IDENTIFICATION</scope>
</reference>
<dbReference type="AlphaFoldDB" id="A0A8C0ZAQ1"/>
<dbReference type="Pfam" id="PF13923">
    <property type="entry name" value="zf-C3HC4_2"/>
    <property type="match status" value="1"/>
</dbReference>
<dbReference type="InterPro" id="IPR001841">
    <property type="entry name" value="Znf_RING"/>
</dbReference>
<feature type="domain" description="RING-type" evidence="5">
    <location>
        <begin position="32"/>
        <end position="71"/>
    </location>
</feature>
<protein>
    <recommendedName>
        <fullName evidence="5">RING-type domain-containing protein</fullName>
    </recommendedName>
</protein>
<accession>A0A8C0ZAQ1</accession>
<sequence length="128" mass="14276">KAAMEQEMGSSFSGHPELPWRTDRAMGTEWSCPICHDEREGVAYVIPCGHEFCMGCILRWAEKKPECPLCRRLIESVRFSLQEQKYLECSKDPQSPRALLMVPSPAGNPAAAMTVEEVLNEEGAGAFM</sequence>
<dbReference type="SUPFAM" id="SSF57850">
    <property type="entry name" value="RING/U-box"/>
    <property type="match status" value="1"/>
</dbReference>
<dbReference type="InterPro" id="IPR047126">
    <property type="entry name" value="RNF141-like"/>
</dbReference>
<evidence type="ECO:0000256" key="4">
    <source>
        <dbReference type="PROSITE-ProRule" id="PRU00175"/>
    </source>
</evidence>
<reference evidence="6" key="2">
    <citation type="submission" date="2025-09" db="UniProtKB">
        <authorList>
            <consortium name="Ensembl"/>
        </authorList>
    </citation>
    <scope>IDENTIFICATION</scope>
</reference>
<evidence type="ECO:0000313" key="7">
    <source>
        <dbReference type="Proteomes" id="UP000694410"/>
    </source>
</evidence>
<dbReference type="PROSITE" id="PS00518">
    <property type="entry name" value="ZF_RING_1"/>
    <property type="match status" value="1"/>
</dbReference>
<dbReference type="PANTHER" id="PTHR12109">
    <property type="entry name" value="RING FINGER PROTEIN 141-RELATED"/>
    <property type="match status" value="1"/>
</dbReference>
<proteinExistence type="predicted"/>